<accession>X1S9D6</accession>
<comment type="caution">
    <text evidence="1">The sequence shown here is derived from an EMBL/GenBank/DDBJ whole genome shotgun (WGS) entry which is preliminary data.</text>
</comment>
<evidence type="ECO:0000313" key="1">
    <source>
        <dbReference type="EMBL" id="GAI72030.1"/>
    </source>
</evidence>
<proteinExistence type="predicted"/>
<dbReference type="AlphaFoldDB" id="X1S9D6"/>
<dbReference type="EMBL" id="BARW01002559">
    <property type="protein sequence ID" value="GAI72030.1"/>
    <property type="molecule type" value="Genomic_DNA"/>
</dbReference>
<reference evidence="1" key="1">
    <citation type="journal article" date="2014" name="Front. Microbiol.">
        <title>High frequency of phylogenetically diverse reductive dehalogenase-homologous genes in deep subseafloor sedimentary metagenomes.</title>
        <authorList>
            <person name="Kawai M."/>
            <person name="Futagami T."/>
            <person name="Toyoda A."/>
            <person name="Takaki Y."/>
            <person name="Nishi S."/>
            <person name="Hori S."/>
            <person name="Arai W."/>
            <person name="Tsubouchi T."/>
            <person name="Morono Y."/>
            <person name="Uchiyama I."/>
            <person name="Ito T."/>
            <person name="Fujiyama A."/>
            <person name="Inagaki F."/>
            <person name="Takami H."/>
        </authorList>
    </citation>
    <scope>NUCLEOTIDE SEQUENCE</scope>
    <source>
        <strain evidence="1">Expedition CK06-06</strain>
    </source>
</reference>
<organism evidence="1">
    <name type="scientific">marine sediment metagenome</name>
    <dbReference type="NCBI Taxonomy" id="412755"/>
    <lineage>
        <taxon>unclassified sequences</taxon>
        <taxon>metagenomes</taxon>
        <taxon>ecological metagenomes</taxon>
    </lineage>
</organism>
<protein>
    <submittedName>
        <fullName evidence="1">Uncharacterized protein</fullName>
    </submittedName>
</protein>
<name>X1S9D6_9ZZZZ</name>
<gene>
    <name evidence="1" type="ORF">S12H4_07063</name>
</gene>
<sequence>MEVKQSELTQEIWDDWGALMRNQECAECGAGLTIHTIQERAAMALSCSADHNHSGFRQRTCLTEEYRRGAEVYPAVKDKIEAKMMVKTELQRAMNLLALRFPDAIKDVPGAALFINDCMRLGLDPLIQPAEAVPIPFRCKIKDRDGKVTGEKVTVSMIITEDGALSMAARGCQEEYDGPPATMTLMDYLMREHPQRTYEDLLPIVQRTAKELCDDAEAFVWVALGKRRSATEVNPVYGYYTRSEWEDAKRNRVPAAKAPGNQARVRAVKRWVRETYPEARQKMLEHTAELLRRTEGAKEAQEFIDAEYHFITDALISPPGKKP</sequence>